<organism evidence="12 13">
    <name type="scientific">Faecousia intestinalis</name>
    <dbReference type="NCBI Taxonomy" id="3133167"/>
    <lineage>
        <taxon>Bacteria</taxon>
        <taxon>Bacillati</taxon>
        <taxon>Bacillota</taxon>
        <taxon>Clostridia</taxon>
        <taxon>Eubacteriales</taxon>
        <taxon>Oscillospiraceae</taxon>
        <taxon>Faecousia</taxon>
    </lineage>
</organism>
<dbReference type="InterPro" id="IPR036068">
    <property type="entry name" value="Nicotinate_pribotase-like_C"/>
</dbReference>
<comment type="pathway">
    <text evidence="1 9">Cofactor biosynthesis; NAD(+) biosynthesis; nicotinate D-ribonucleotide from nicotinate: step 1/1.</text>
</comment>
<dbReference type="InterPro" id="IPR040727">
    <property type="entry name" value="NAPRTase_N"/>
</dbReference>
<comment type="catalytic activity">
    <reaction evidence="8 9">
        <text>5-phospho-alpha-D-ribose 1-diphosphate + nicotinate + ATP + H2O = nicotinate beta-D-ribonucleotide + ADP + phosphate + diphosphate</text>
        <dbReference type="Rhea" id="RHEA:36163"/>
        <dbReference type="ChEBI" id="CHEBI:15377"/>
        <dbReference type="ChEBI" id="CHEBI:30616"/>
        <dbReference type="ChEBI" id="CHEBI:32544"/>
        <dbReference type="ChEBI" id="CHEBI:33019"/>
        <dbReference type="ChEBI" id="CHEBI:43474"/>
        <dbReference type="ChEBI" id="CHEBI:57502"/>
        <dbReference type="ChEBI" id="CHEBI:58017"/>
        <dbReference type="ChEBI" id="CHEBI:456216"/>
        <dbReference type="EC" id="6.3.4.21"/>
    </reaction>
</comment>
<dbReference type="GO" id="GO:0004516">
    <property type="term" value="F:nicotinate phosphoribosyltransferase activity"/>
    <property type="evidence" value="ECO:0007669"/>
    <property type="project" value="UniProtKB-EC"/>
</dbReference>
<evidence type="ECO:0000313" key="13">
    <source>
        <dbReference type="Proteomes" id="UP001491552"/>
    </source>
</evidence>
<proteinExistence type="inferred from homology"/>
<dbReference type="InterPro" id="IPR007229">
    <property type="entry name" value="Nic_PRibTrfase-Fam"/>
</dbReference>
<evidence type="ECO:0000313" key="12">
    <source>
        <dbReference type="EMBL" id="MEQ2511135.1"/>
    </source>
</evidence>
<dbReference type="Gene3D" id="3.20.20.70">
    <property type="entry name" value="Aldolase class I"/>
    <property type="match status" value="1"/>
</dbReference>
<evidence type="ECO:0000256" key="8">
    <source>
        <dbReference type="ARBA" id="ARBA00048668"/>
    </source>
</evidence>
<name>A0ABV1G6W5_9FIRM</name>
<keyword evidence="5 9" id="KW-0436">Ligase</keyword>
<dbReference type="EMBL" id="JBBMFF010000216">
    <property type="protein sequence ID" value="MEQ2511135.1"/>
    <property type="molecule type" value="Genomic_DNA"/>
</dbReference>
<dbReference type="NCBIfam" id="NF009131">
    <property type="entry name" value="PRK12484.1"/>
    <property type="match status" value="1"/>
</dbReference>
<evidence type="ECO:0000256" key="6">
    <source>
        <dbReference type="ARBA" id="ARBA00022642"/>
    </source>
</evidence>
<sequence length="488" mass="55314">MKTNEKLNLTMLCDFYELTMGNGYFVDGKADQICYFDVFFRNVPDGGGFAIAAGLEQVVEYIRDLHFSEDDLAYLRGRGIFDEGFLHYLENFHFTGDIYAVPEGTPVFPREPILTVRAPAIEAQLVETYILLALNHQSLIATKANRVVRAAEGRRVLEFGSRRAQGAQAAILGARAAYIGGCDGTACTISDQLYGVFAGGTMAHSWVQMFDSEYEAFKRYCELYPTNAVLLVDTYNTLKSGVPNAIRAFNEVLRPLGIRKCGIRLDSGDMTYLTKKARKMLDEAGWTECEISVSNSLDEYLIQDLLRQGAQIDMFGVGERLITAKSEPVFGGVYKLVAVERPDGTIEPKIKISENVGKITNPHFKKLYRFYGADTGKAIADYLCLHDETVNDGEDLEIFDPEATWKRKKVYNFHARELQVPVFRNGELVYQLPTLNEIRSYCREQVDTLWDEVKRFDNPHTYYVDLSQKLWEIKYRLLKDNACGEHHA</sequence>
<dbReference type="EC" id="6.3.4.21" evidence="3 9"/>
<dbReference type="SUPFAM" id="SSF51690">
    <property type="entry name" value="Nicotinate/Quinolinate PRTase C-terminal domain-like"/>
    <property type="match status" value="1"/>
</dbReference>
<reference evidence="12 13" key="1">
    <citation type="submission" date="2024-03" db="EMBL/GenBank/DDBJ databases">
        <title>Human intestinal bacterial collection.</title>
        <authorList>
            <person name="Pauvert C."/>
            <person name="Hitch T.C.A."/>
            <person name="Clavel T."/>
        </authorList>
    </citation>
    <scope>NUCLEOTIDE SEQUENCE [LARGE SCALE GENOMIC DNA]</scope>
    <source>
        <strain evidence="12 13">CLA-AA-H192</strain>
    </source>
</reference>
<dbReference type="CDD" id="cd01570">
    <property type="entry name" value="NAPRTase_A"/>
    <property type="match status" value="1"/>
</dbReference>
<keyword evidence="7 9" id="KW-0808">Transferase</keyword>
<evidence type="ECO:0000256" key="4">
    <source>
        <dbReference type="ARBA" id="ARBA00022553"/>
    </source>
</evidence>
<comment type="similarity">
    <text evidence="2 9">Belongs to the NAPRTase family.</text>
</comment>
<dbReference type="GO" id="GO:0016757">
    <property type="term" value="F:glycosyltransferase activity"/>
    <property type="evidence" value="ECO:0007669"/>
    <property type="project" value="UniProtKB-KW"/>
</dbReference>
<accession>A0ABV1G6W5</accession>
<dbReference type="SUPFAM" id="SSF54675">
    <property type="entry name" value="Nicotinate/Quinolinate PRTase N-terminal domain-like"/>
    <property type="match status" value="1"/>
</dbReference>
<dbReference type="Pfam" id="PF17956">
    <property type="entry name" value="NAPRTase_C"/>
    <property type="match status" value="1"/>
</dbReference>
<evidence type="ECO:0000256" key="2">
    <source>
        <dbReference type="ARBA" id="ARBA00010897"/>
    </source>
</evidence>
<evidence type="ECO:0000256" key="3">
    <source>
        <dbReference type="ARBA" id="ARBA00013236"/>
    </source>
</evidence>
<evidence type="ECO:0000256" key="9">
    <source>
        <dbReference type="RuleBase" id="RU365100"/>
    </source>
</evidence>
<dbReference type="NCBIfam" id="NF006695">
    <property type="entry name" value="PRK09243.1-2"/>
    <property type="match status" value="1"/>
</dbReference>
<dbReference type="RefSeq" id="WP_349135845.1">
    <property type="nucleotide sequence ID" value="NZ_JBBMFF010000216.1"/>
</dbReference>
<dbReference type="InterPro" id="IPR006405">
    <property type="entry name" value="Nic_PRibTrfase_pncB"/>
</dbReference>
<keyword evidence="6 9" id="KW-0662">Pyridine nucleotide biosynthesis</keyword>
<dbReference type="NCBIfam" id="TIGR01513">
    <property type="entry name" value="NAPRTase_put"/>
    <property type="match status" value="1"/>
</dbReference>
<evidence type="ECO:0000259" key="10">
    <source>
        <dbReference type="Pfam" id="PF17767"/>
    </source>
</evidence>
<dbReference type="PANTHER" id="PTHR11098:SF1">
    <property type="entry name" value="NICOTINATE PHOSPHORIBOSYLTRANSFERASE"/>
    <property type="match status" value="1"/>
</dbReference>
<comment type="function">
    <text evidence="9">Catalyzes the first step in the biosynthesis of NAD from nicotinic acid, the ATP-dependent synthesis of beta-nicotinate D-ribonucleotide from nicotinate and 5-phospho-D-ribose 1-phosphate.</text>
</comment>
<dbReference type="Gene3D" id="3.20.140.10">
    <property type="entry name" value="nicotinate phosphoribosyltransferase"/>
    <property type="match status" value="1"/>
</dbReference>
<comment type="caution">
    <text evidence="12">The sequence shown here is derived from an EMBL/GenBank/DDBJ whole genome shotgun (WGS) entry which is preliminary data.</text>
</comment>
<keyword evidence="4" id="KW-0597">Phosphoprotein</keyword>
<dbReference type="Proteomes" id="UP001491552">
    <property type="component" value="Unassembled WGS sequence"/>
</dbReference>
<dbReference type="Pfam" id="PF17767">
    <property type="entry name" value="NAPRTase_N"/>
    <property type="match status" value="1"/>
</dbReference>
<protein>
    <recommendedName>
        <fullName evidence="3 9">Nicotinate phosphoribosyltransferase</fullName>
        <ecNumber evidence="3 9">6.3.4.21</ecNumber>
    </recommendedName>
</protein>
<dbReference type="InterPro" id="IPR041619">
    <property type="entry name" value="NAPRTase_C"/>
</dbReference>
<feature type="domain" description="Nicotinate phosphoribosyltransferase N-terminal" evidence="10">
    <location>
        <begin position="11"/>
        <end position="135"/>
    </location>
</feature>
<evidence type="ECO:0000256" key="7">
    <source>
        <dbReference type="ARBA" id="ARBA00022679"/>
    </source>
</evidence>
<gene>
    <name evidence="12" type="ORF">WMO66_07740</name>
</gene>
<keyword evidence="12" id="KW-0328">Glycosyltransferase</keyword>
<evidence type="ECO:0000259" key="11">
    <source>
        <dbReference type="Pfam" id="PF17956"/>
    </source>
</evidence>
<evidence type="ECO:0000256" key="1">
    <source>
        <dbReference type="ARBA" id="ARBA00004952"/>
    </source>
</evidence>
<dbReference type="InterPro" id="IPR013785">
    <property type="entry name" value="Aldolase_TIM"/>
</dbReference>
<comment type="PTM">
    <text evidence="9">Transiently phosphorylated on a His residue during the reaction cycle. Phosphorylation strongly increases the affinity for substrates and increases the rate of nicotinate D-ribonucleotide production. Dephosphorylation regenerates the low-affinity form of the enzyme, leading to product release.</text>
</comment>
<dbReference type="PANTHER" id="PTHR11098">
    <property type="entry name" value="NICOTINATE PHOSPHORIBOSYLTRANSFERASE"/>
    <property type="match status" value="1"/>
</dbReference>
<evidence type="ECO:0000256" key="5">
    <source>
        <dbReference type="ARBA" id="ARBA00022598"/>
    </source>
</evidence>
<feature type="domain" description="Nicotinate phosphoribosyltransferase C-terminal" evidence="11">
    <location>
        <begin position="365"/>
        <end position="474"/>
    </location>
</feature>
<keyword evidence="13" id="KW-1185">Reference proteome</keyword>
<dbReference type="PIRSF" id="PIRSF000484">
    <property type="entry name" value="NAPRT"/>
    <property type="match status" value="1"/>
</dbReference>